<dbReference type="Proteomes" id="UP000694580">
    <property type="component" value="Chromosome 12"/>
</dbReference>
<reference evidence="6" key="3">
    <citation type="submission" date="2025-09" db="UniProtKB">
        <authorList>
            <consortium name="Ensembl"/>
        </authorList>
    </citation>
    <scope>IDENTIFICATION</scope>
</reference>
<organism evidence="6 7">
    <name type="scientific">Denticeps clupeoides</name>
    <name type="common">denticle herring</name>
    <dbReference type="NCBI Taxonomy" id="299321"/>
    <lineage>
        <taxon>Eukaryota</taxon>
        <taxon>Metazoa</taxon>
        <taxon>Chordata</taxon>
        <taxon>Craniata</taxon>
        <taxon>Vertebrata</taxon>
        <taxon>Euteleostomi</taxon>
        <taxon>Actinopterygii</taxon>
        <taxon>Neopterygii</taxon>
        <taxon>Teleostei</taxon>
        <taxon>Clupei</taxon>
        <taxon>Clupeiformes</taxon>
        <taxon>Denticipitoidei</taxon>
        <taxon>Denticipitidae</taxon>
        <taxon>Denticeps</taxon>
    </lineage>
</organism>
<feature type="transmembrane region" description="Helical" evidence="5">
    <location>
        <begin position="6"/>
        <end position="26"/>
    </location>
</feature>
<dbReference type="Ensembl" id="ENSDCDT00010072368.1">
    <property type="protein sequence ID" value="ENSDCDP00010061598.1"/>
    <property type="gene ID" value="ENSDCDG00010033962.1"/>
</dbReference>
<evidence type="ECO:0000256" key="1">
    <source>
        <dbReference type="ARBA" id="ARBA00004141"/>
    </source>
</evidence>
<reference evidence="6" key="2">
    <citation type="submission" date="2025-08" db="UniProtKB">
        <authorList>
            <consortium name="Ensembl"/>
        </authorList>
    </citation>
    <scope>IDENTIFICATION</scope>
</reference>
<reference evidence="6 7" key="1">
    <citation type="submission" date="2020-06" db="EMBL/GenBank/DDBJ databases">
        <authorList>
            <consortium name="Wellcome Sanger Institute Data Sharing"/>
        </authorList>
    </citation>
    <scope>NUCLEOTIDE SEQUENCE [LARGE SCALE GENOMIC DNA]</scope>
</reference>
<dbReference type="InterPro" id="IPR009436">
    <property type="entry name" value="AGTRAP"/>
</dbReference>
<keyword evidence="4 5" id="KW-0472">Membrane</keyword>
<evidence type="ECO:0000313" key="7">
    <source>
        <dbReference type="Proteomes" id="UP000694580"/>
    </source>
</evidence>
<evidence type="ECO:0000256" key="2">
    <source>
        <dbReference type="ARBA" id="ARBA00022692"/>
    </source>
</evidence>
<name>A0AAY4EW25_9TELE</name>
<keyword evidence="7" id="KW-1185">Reference proteome</keyword>
<sequence>MVLTHWLLTILASMFFPGLQVSYMWGNFSAVAISVWVIAQKDSSDAALMYFLGMILTIITDIIILGFTYQVVFLAMKDSSIRFGFSAAVANVVLKGVSCYFIHVTYRKRGGNYKVDLGLFTPNQPADHQVDSSKLGTMQL</sequence>
<accession>A0AAY4EW25</accession>
<gene>
    <name evidence="6" type="primary">LOC114801228</name>
</gene>
<dbReference type="AlphaFoldDB" id="A0AAY4EW25"/>
<evidence type="ECO:0000313" key="6">
    <source>
        <dbReference type="Ensembl" id="ENSDCDP00010061598.1"/>
    </source>
</evidence>
<dbReference type="SMART" id="SM00805">
    <property type="entry name" value="AGTRAP"/>
    <property type="match status" value="1"/>
</dbReference>
<dbReference type="GO" id="GO:0038166">
    <property type="term" value="P:angiotensin-activated signaling pathway"/>
    <property type="evidence" value="ECO:0007669"/>
    <property type="project" value="InterPro"/>
</dbReference>
<evidence type="ECO:0000256" key="3">
    <source>
        <dbReference type="ARBA" id="ARBA00022989"/>
    </source>
</evidence>
<protein>
    <recommendedName>
        <fullName evidence="8">Type-1 angiotensin II receptor-associated protein</fullName>
    </recommendedName>
</protein>
<proteinExistence type="predicted"/>
<dbReference type="PANTHER" id="PTHR16521">
    <property type="entry name" value="TYPE-1 ANGIOTENSIN II RECEPTOR-ASSOCIATED PROTEIN"/>
    <property type="match status" value="1"/>
</dbReference>
<evidence type="ECO:0000256" key="4">
    <source>
        <dbReference type="ARBA" id="ARBA00023136"/>
    </source>
</evidence>
<keyword evidence="2 5" id="KW-0812">Transmembrane</keyword>
<evidence type="ECO:0000256" key="5">
    <source>
        <dbReference type="SAM" id="Phobius"/>
    </source>
</evidence>
<feature type="transmembrane region" description="Helical" evidence="5">
    <location>
        <begin position="47"/>
        <end position="69"/>
    </location>
</feature>
<keyword evidence="3 5" id="KW-1133">Transmembrane helix</keyword>
<dbReference type="PANTHER" id="PTHR16521:SF3">
    <property type="entry name" value="TYPE-1 ANGIOTENSIN II RECEPTOR-ASSOCIATED PROTEIN"/>
    <property type="match status" value="1"/>
</dbReference>
<dbReference type="Pfam" id="PF06396">
    <property type="entry name" value="AGTRAP"/>
    <property type="match status" value="1"/>
</dbReference>
<dbReference type="GO" id="GO:0005886">
    <property type="term" value="C:plasma membrane"/>
    <property type="evidence" value="ECO:0007669"/>
    <property type="project" value="TreeGrafter"/>
</dbReference>
<feature type="transmembrane region" description="Helical" evidence="5">
    <location>
        <begin position="81"/>
        <end position="102"/>
    </location>
</feature>
<comment type="subcellular location">
    <subcellularLocation>
        <location evidence="1">Membrane</location>
        <topology evidence="1">Multi-pass membrane protein</topology>
    </subcellularLocation>
</comment>
<evidence type="ECO:0008006" key="8">
    <source>
        <dbReference type="Google" id="ProtNLM"/>
    </source>
</evidence>